<dbReference type="EMBL" id="JADCNM010000005">
    <property type="protein sequence ID" value="KAG0481796.1"/>
    <property type="molecule type" value="Genomic_DNA"/>
</dbReference>
<dbReference type="PROSITE" id="PS50108">
    <property type="entry name" value="CRIB"/>
    <property type="match status" value="1"/>
</dbReference>
<dbReference type="Gene3D" id="3.90.810.10">
    <property type="entry name" value="CRIB domain"/>
    <property type="match status" value="1"/>
</dbReference>
<dbReference type="PANTHER" id="PTHR47846">
    <property type="entry name" value="OS06G0681300 PROTEIN-RELATED"/>
    <property type="match status" value="1"/>
</dbReference>
<evidence type="ECO:0000256" key="1">
    <source>
        <dbReference type="SAM" id="MobiDB-lite"/>
    </source>
</evidence>
<evidence type="ECO:0000313" key="3">
    <source>
        <dbReference type="EMBL" id="KAG0481796.1"/>
    </source>
</evidence>
<proteinExistence type="predicted"/>
<comment type="caution">
    <text evidence="3">The sequence shown here is derived from an EMBL/GenBank/DDBJ whole genome shotgun (WGS) entry which is preliminary data.</text>
</comment>
<sequence>MGPKVKSLFKGFKYITQIFVYKEQEMVIGNPTDVRHVAHVGFDSDSTNAPSWMRYYKSASDVTPASINGLKSVHSDDLGHSLETSWSSQDFNNKQGRRWQSISSCGNCLDSSRCDQIPTPSKKKKKRKKVKASSPVMSSSSSRTSFATALKNPTKHPIVFPLHLMKNKQRDPLSSAKYEIHFSVSLSLSLSLYIYIYMFACE</sequence>
<feature type="domain" description="CRIB" evidence="2">
    <location>
        <begin position="28"/>
        <end position="41"/>
    </location>
</feature>
<feature type="region of interest" description="Disordered" evidence="1">
    <location>
        <begin position="116"/>
        <end position="146"/>
    </location>
</feature>
<organism evidence="3 4">
    <name type="scientific">Vanilla planifolia</name>
    <name type="common">Vanilla</name>
    <dbReference type="NCBI Taxonomy" id="51239"/>
    <lineage>
        <taxon>Eukaryota</taxon>
        <taxon>Viridiplantae</taxon>
        <taxon>Streptophyta</taxon>
        <taxon>Embryophyta</taxon>
        <taxon>Tracheophyta</taxon>
        <taxon>Spermatophyta</taxon>
        <taxon>Magnoliopsida</taxon>
        <taxon>Liliopsida</taxon>
        <taxon>Asparagales</taxon>
        <taxon>Orchidaceae</taxon>
        <taxon>Vanilloideae</taxon>
        <taxon>Vanilleae</taxon>
        <taxon>Vanilla</taxon>
    </lineage>
</organism>
<dbReference type="SMART" id="SM00285">
    <property type="entry name" value="PBD"/>
    <property type="match status" value="1"/>
</dbReference>
<feature type="compositionally biased region" description="Basic residues" evidence="1">
    <location>
        <begin position="121"/>
        <end position="131"/>
    </location>
</feature>
<dbReference type="InterPro" id="IPR000095">
    <property type="entry name" value="CRIB_dom"/>
</dbReference>
<evidence type="ECO:0000259" key="2">
    <source>
        <dbReference type="PROSITE" id="PS50108"/>
    </source>
</evidence>
<dbReference type="OrthoDB" id="4206278at2759"/>
<evidence type="ECO:0000313" key="4">
    <source>
        <dbReference type="Proteomes" id="UP000639772"/>
    </source>
</evidence>
<gene>
    <name evidence="3" type="ORF">HPP92_009880</name>
</gene>
<dbReference type="CDD" id="cd00132">
    <property type="entry name" value="CRIB"/>
    <property type="match status" value="1"/>
</dbReference>
<dbReference type="PANTHER" id="PTHR47846:SF4">
    <property type="entry name" value="WASP-RELATED PROTEIN"/>
    <property type="match status" value="1"/>
</dbReference>
<reference evidence="3 4" key="1">
    <citation type="journal article" date="2020" name="Nat. Food">
        <title>A phased Vanilla planifolia genome enables genetic improvement of flavour and production.</title>
        <authorList>
            <person name="Hasing T."/>
            <person name="Tang H."/>
            <person name="Brym M."/>
            <person name="Khazi F."/>
            <person name="Huang T."/>
            <person name="Chambers A.H."/>
        </authorList>
    </citation>
    <scope>NUCLEOTIDE SEQUENCE [LARGE SCALE GENOMIC DNA]</scope>
    <source>
        <tissue evidence="3">Leaf</tissue>
    </source>
</reference>
<dbReference type="Proteomes" id="UP000639772">
    <property type="component" value="Unassembled WGS sequence"/>
</dbReference>
<dbReference type="AlphaFoldDB" id="A0A835V3J0"/>
<protein>
    <recommendedName>
        <fullName evidence="2">CRIB domain-containing protein</fullName>
    </recommendedName>
</protein>
<name>A0A835V3J0_VANPL</name>
<dbReference type="Pfam" id="PF00786">
    <property type="entry name" value="PBD"/>
    <property type="match status" value="1"/>
</dbReference>
<dbReference type="InterPro" id="IPR036936">
    <property type="entry name" value="CRIB_dom_sf"/>
</dbReference>
<feature type="compositionally biased region" description="Low complexity" evidence="1">
    <location>
        <begin position="133"/>
        <end position="145"/>
    </location>
</feature>
<accession>A0A835V3J0</accession>